<feature type="region of interest" description="Disordered" evidence="1">
    <location>
        <begin position="1"/>
        <end position="26"/>
    </location>
</feature>
<dbReference type="AlphaFoldDB" id="A0A484FHQ2"/>
<organism evidence="2 3">
    <name type="scientific">Colletotrichum orbiculare (strain 104-T / ATCC 96160 / CBS 514.97 / LARS 414 / MAFF 240422)</name>
    <name type="common">Cucumber anthracnose fungus</name>
    <name type="synonym">Colletotrichum lagenarium</name>
    <dbReference type="NCBI Taxonomy" id="1213857"/>
    <lineage>
        <taxon>Eukaryota</taxon>
        <taxon>Fungi</taxon>
        <taxon>Dikarya</taxon>
        <taxon>Ascomycota</taxon>
        <taxon>Pezizomycotina</taxon>
        <taxon>Sordariomycetes</taxon>
        <taxon>Hypocreomycetidae</taxon>
        <taxon>Glomerellales</taxon>
        <taxon>Glomerellaceae</taxon>
        <taxon>Colletotrichum</taxon>
        <taxon>Colletotrichum orbiculare species complex</taxon>
    </lineage>
</organism>
<protein>
    <submittedName>
        <fullName evidence="2">Uncharacterized protein</fullName>
    </submittedName>
</protein>
<evidence type="ECO:0000313" key="3">
    <source>
        <dbReference type="Proteomes" id="UP000014480"/>
    </source>
</evidence>
<name>A0A484FHQ2_COLOR</name>
<gene>
    <name evidence="2" type="ORF">Cob_v009458</name>
</gene>
<keyword evidence="3" id="KW-1185">Reference proteome</keyword>
<sequence length="102" mass="11485">MRKRQRASRRPDEEKGSPGGKFAHEIASIDRRPRGIFSFALRRNDISSLSSSRGLFLKSPSTPPELAASTSTTLCATLFAHRPHLATPRIRVQLRHRQTTYS</sequence>
<accession>A0A484FHQ2</accession>
<reference evidence="3" key="2">
    <citation type="journal article" date="2019" name="Mol. Plant Microbe Interact.">
        <title>Genome sequence resources for four phytopathogenic fungi from the Colletotrichum orbiculare species complex.</title>
        <authorList>
            <person name="Gan P."/>
            <person name="Tsushima A."/>
            <person name="Narusaka M."/>
            <person name="Narusaka Y."/>
            <person name="Takano Y."/>
            <person name="Kubo Y."/>
            <person name="Shirasu K."/>
        </authorList>
    </citation>
    <scope>GENOME REANNOTATION</scope>
    <source>
        <strain evidence="3">104-T / ATCC 96160 / CBS 514.97 / LARS 414 / MAFF 240422</strain>
    </source>
</reference>
<dbReference type="Proteomes" id="UP000014480">
    <property type="component" value="Unassembled WGS sequence"/>
</dbReference>
<dbReference type="EMBL" id="AMCV02000028">
    <property type="protein sequence ID" value="TDZ17553.1"/>
    <property type="molecule type" value="Genomic_DNA"/>
</dbReference>
<evidence type="ECO:0000256" key="1">
    <source>
        <dbReference type="SAM" id="MobiDB-lite"/>
    </source>
</evidence>
<feature type="compositionally biased region" description="Basic and acidic residues" evidence="1">
    <location>
        <begin position="9"/>
        <end position="26"/>
    </location>
</feature>
<reference evidence="3" key="1">
    <citation type="journal article" date="2013" name="New Phytol.">
        <title>Comparative genomic and transcriptomic analyses reveal the hemibiotrophic stage shift of Colletotrichum fungi.</title>
        <authorList>
            <person name="Gan P."/>
            <person name="Ikeda K."/>
            <person name="Irieda H."/>
            <person name="Narusaka M."/>
            <person name="O'Connell R.J."/>
            <person name="Narusaka Y."/>
            <person name="Takano Y."/>
            <person name="Kubo Y."/>
            <person name="Shirasu K."/>
        </authorList>
    </citation>
    <scope>NUCLEOTIDE SEQUENCE [LARGE SCALE GENOMIC DNA]</scope>
    <source>
        <strain evidence="3">104-T / ATCC 96160 / CBS 514.97 / LARS 414 / MAFF 240422</strain>
    </source>
</reference>
<comment type="caution">
    <text evidence="2">The sequence shown here is derived from an EMBL/GenBank/DDBJ whole genome shotgun (WGS) entry which is preliminary data.</text>
</comment>
<proteinExistence type="predicted"/>
<evidence type="ECO:0000313" key="2">
    <source>
        <dbReference type="EMBL" id="TDZ17553.1"/>
    </source>
</evidence>